<dbReference type="InterPro" id="IPR026891">
    <property type="entry name" value="Fn3-like"/>
</dbReference>
<dbReference type="Gene3D" id="2.60.40.10">
    <property type="entry name" value="Immunoglobulins"/>
    <property type="match status" value="1"/>
</dbReference>
<reference evidence="2" key="1">
    <citation type="journal article" date="2014" name="Front. Microbiol.">
        <title>High frequency of phylogenetically diverse reductive dehalogenase-homologous genes in deep subseafloor sedimentary metagenomes.</title>
        <authorList>
            <person name="Kawai M."/>
            <person name="Futagami T."/>
            <person name="Toyoda A."/>
            <person name="Takaki Y."/>
            <person name="Nishi S."/>
            <person name="Hori S."/>
            <person name="Arai W."/>
            <person name="Tsubouchi T."/>
            <person name="Morono Y."/>
            <person name="Uchiyama I."/>
            <person name="Ito T."/>
            <person name="Fujiyama A."/>
            <person name="Inagaki F."/>
            <person name="Takami H."/>
        </authorList>
    </citation>
    <scope>NUCLEOTIDE SEQUENCE</scope>
    <source>
        <strain evidence="2">Expedition CK06-06</strain>
    </source>
</reference>
<protein>
    <recommendedName>
        <fullName evidence="1">Fibronectin type III-like domain-containing protein</fullName>
    </recommendedName>
</protein>
<feature type="domain" description="Fibronectin type III-like" evidence="1">
    <location>
        <begin position="1"/>
        <end position="42"/>
    </location>
</feature>
<dbReference type="AlphaFoldDB" id="X1C000"/>
<gene>
    <name evidence="2" type="ORF">S01H4_41726</name>
</gene>
<dbReference type="Pfam" id="PF14310">
    <property type="entry name" value="Fn3-like"/>
    <property type="match status" value="1"/>
</dbReference>
<sequence>EPGEKKTLEFKLKKDAFAFFDSATDSWIVEPGSFEIMIGSSSRDIRSTGKLELK</sequence>
<name>X1C000_9ZZZZ</name>
<evidence type="ECO:0000259" key="1">
    <source>
        <dbReference type="Pfam" id="PF14310"/>
    </source>
</evidence>
<comment type="caution">
    <text evidence="2">The sequence shown here is derived from an EMBL/GenBank/DDBJ whole genome shotgun (WGS) entry which is preliminary data.</text>
</comment>
<proteinExistence type="predicted"/>
<accession>X1C000</accession>
<dbReference type="InterPro" id="IPR013783">
    <property type="entry name" value="Ig-like_fold"/>
</dbReference>
<organism evidence="2">
    <name type="scientific">marine sediment metagenome</name>
    <dbReference type="NCBI Taxonomy" id="412755"/>
    <lineage>
        <taxon>unclassified sequences</taxon>
        <taxon>metagenomes</taxon>
        <taxon>ecological metagenomes</taxon>
    </lineage>
</organism>
<dbReference type="EMBL" id="BART01022843">
    <property type="protein sequence ID" value="GAH01411.1"/>
    <property type="molecule type" value="Genomic_DNA"/>
</dbReference>
<feature type="non-terminal residue" evidence="2">
    <location>
        <position position="1"/>
    </location>
</feature>
<evidence type="ECO:0000313" key="2">
    <source>
        <dbReference type="EMBL" id="GAH01411.1"/>
    </source>
</evidence>